<evidence type="ECO:0000313" key="2">
    <source>
        <dbReference type="EMBL" id="RSL68732.1"/>
    </source>
</evidence>
<evidence type="ECO:0000313" key="3">
    <source>
        <dbReference type="Proteomes" id="UP000288168"/>
    </source>
</evidence>
<feature type="region of interest" description="Disordered" evidence="1">
    <location>
        <begin position="1"/>
        <end position="20"/>
    </location>
</feature>
<evidence type="ECO:0000256" key="1">
    <source>
        <dbReference type="SAM" id="MobiDB-lite"/>
    </source>
</evidence>
<dbReference type="Proteomes" id="UP000288168">
    <property type="component" value="Unassembled WGS sequence"/>
</dbReference>
<protein>
    <recommendedName>
        <fullName evidence="4">Peptidase C1A papain C-terminal domain-containing protein</fullName>
    </recommendedName>
</protein>
<dbReference type="OrthoDB" id="640249at2759"/>
<dbReference type="PROSITE" id="PS00639">
    <property type="entry name" value="THIOL_PROTEASE_HIS"/>
    <property type="match status" value="1"/>
</dbReference>
<proteinExistence type="predicted"/>
<reference evidence="2 3" key="1">
    <citation type="submission" date="2017-06" db="EMBL/GenBank/DDBJ databases">
        <title>Comparative genomic analysis of Ambrosia Fusariam Clade fungi.</title>
        <authorList>
            <person name="Stajich J.E."/>
            <person name="Carrillo J."/>
            <person name="Kijimoto T."/>
            <person name="Eskalen A."/>
            <person name="O'Donnell K."/>
            <person name="Kasson M."/>
        </authorList>
    </citation>
    <scope>NUCLEOTIDE SEQUENCE [LARGE SCALE GENOMIC DNA]</scope>
    <source>
        <strain evidence="2 3">NRRL62584</strain>
    </source>
</reference>
<name>A0A428QTT9_9HYPO</name>
<gene>
    <name evidence="2" type="ORF">CEP54_002658</name>
</gene>
<dbReference type="SUPFAM" id="SSF54001">
    <property type="entry name" value="Cysteine proteinases"/>
    <property type="match status" value="1"/>
</dbReference>
<accession>A0A428QTT9</accession>
<dbReference type="InterPro" id="IPR038765">
    <property type="entry name" value="Papain-like_cys_pep_sf"/>
</dbReference>
<dbReference type="InterPro" id="IPR025660">
    <property type="entry name" value="Pept_his_AS"/>
</dbReference>
<keyword evidence="3" id="KW-1185">Reference proteome</keyword>
<comment type="caution">
    <text evidence="2">The sequence shown here is derived from an EMBL/GenBank/DDBJ whole genome shotgun (WGS) entry which is preliminary data.</text>
</comment>
<dbReference type="STRING" id="1325734.A0A428QTT9"/>
<evidence type="ECO:0008006" key="4">
    <source>
        <dbReference type="Google" id="ProtNLM"/>
    </source>
</evidence>
<dbReference type="AlphaFoldDB" id="A0A428QTT9"/>
<sequence>MSTIPEPLNESSGYAVSAMSTPDGQPEWISFKKHEGDTIMSCHYVKGGNAGAWSSNTSMGSSNLLDCQHEAALAWSNNWVYAVWDTQLSGNPLYWRRTPLKLPVVGAGYVPDKPNPKDAKVGMIQMGMAPVQDAALDISKPGWVLDQGTANSCTANAVATACRYELSRQGKADFMTSRLYLYYLARLGAGKLAANSAFNTPAFYNSLASSPPTDDLKDDCGSYIREAVRVLGSLGAVSEDDWGYEWVVVEGSTTISGNVIQSQLFATECNASYPPQNGCFQTAKKHFTVKYDLAELETECWKRCIQLGYPIIFGFNMYDSFNTFKDQAWNKKIDGDVVAPVPNTESEGTHGAHAVLAVGWNNQLDTSGCFLVQNWWGQS</sequence>
<organism evidence="2 3">
    <name type="scientific">Fusarium duplospermum</name>
    <dbReference type="NCBI Taxonomy" id="1325734"/>
    <lineage>
        <taxon>Eukaryota</taxon>
        <taxon>Fungi</taxon>
        <taxon>Dikarya</taxon>
        <taxon>Ascomycota</taxon>
        <taxon>Pezizomycotina</taxon>
        <taxon>Sordariomycetes</taxon>
        <taxon>Hypocreomycetidae</taxon>
        <taxon>Hypocreales</taxon>
        <taxon>Nectriaceae</taxon>
        <taxon>Fusarium</taxon>
        <taxon>Fusarium solani species complex</taxon>
    </lineage>
</organism>
<dbReference type="Gene3D" id="3.90.70.10">
    <property type="entry name" value="Cysteine proteinases"/>
    <property type="match status" value="1"/>
</dbReference>
<dbReference type="EMBL" id="NKCI01000016">
    <property type="protein sequence ID" value="RSL68732.1"/>
    <property type="molecule type" value="Genomic_DNA"/>
</dbReference>